<dbReference type="InterPro" id="IPR011990">
    <property type="entry name" value="TPR-like_helical_dom_sf"/>
</dbReference>
<dbReference type="CDD" id="cd02511">
    <property type="entry name" value="Beta4Glucosyltransferase"/>
    <property type="match status" value="1"/>
</dbReference>
<dbReference type="GeneID" id="97554544"/>
<sequence>MISISLCMIVKNEELVINRCLSCVADIVDEIIIVDTGSTDRTKAIVQSYTESVYDFEWIDDFSAARNYAFSKASKDYILWLDADDVLLEQDQHKLRALKETLSPDTDSVTMLYHLSSDEYGNVTFSLRRNRLVKRSKSFRWIGPVHEYLEVYGNVINSDVAVTHLSLNHDPDSGRNLKIYEKREAAGESFPPRDLFYYANELKDHRQFEKSINYYEQFLHTGKGWIEDILTACSRLADCYHELGNEQAAFESSIRSLQFAAPRAEFCCRIGYRFLELNNYNTAIYWYKLATELKLPADYMGFHNPSFSTWLPHLQLAVCYDRIGEHVLANQHNETALTYRPGDETMLANQAYFRTKLKELQDEGERQGV</sequence>
<keyword evidence="2" id="KW-0808">Transferase</keyword>
<proteinExistence type="predicted"/>
<keyword evidence="3" id="KW-1185">Reference proteome</keyword>
<dbReference type="InterPro" id="IPR001173">
    <property type="entry name" value="Glyco_trans_2-like"/>
</dbReference>
<gene>
    <name evidence="2" type="ORF">AWU65_27865</name>
</gene>
<dbReference type="STRING" id="59843.A3958_00170"/>
<name>A0A163EN47_9BACL</name>
<dbReference type="AlphaFoldDB" id="A0A163EN47"/>
<dbReference type="EMBL" id="LWMH01000002">
    <property type="protein sequence ID" value="KZS43899.1"/>
    <property type="molecule type" value="Genomic_DNA"/>
</dbReference>
<dbReference type="GO" id="GO:0016740">
    <property type="term" value="F:transferase activity"/>
    <property type="evidence" value="ECO:0007669"/>
    <property type="project" value="UniProtKB-KW"/>
</dbReference>
<accession>A0A163EN47</accession>
<protein>
    <submittedName>
        <fullName evidence="2">Glycosyl transferase</fullName>
    </submittedName>
</protein>
<dbReference type="Pfam" id="PF00535">
    <property type="entry name" value="Glycos_transf_2"/>
    <property type="match status" value="1"/>
</dbReference>
<dbReference type="PANTHER" id="PTHR43630:SF2">
    <property type="entry name" value="GLYCOSYLTRANSFERASE"/>
    <property type="match status" value="1"/>
</dbReference>
<evidence type="ECO:0000313" key="3">
    <source>
        <dbReference type="Proteomes" id="UP000076796"/>
    </source>
</evidence>
<evidence type="ECO:0000313" key="2">
    <source>
        <dbReference type="EMBL" id="KZS43899.1"/>
    </source>
</evidence>
<feature type="domain" description="Glycosyltransferase 2-like" evidence="1">
    <location>
        <begin position="5"/>
        <end position="96"/>
    </location>
</feature>
<comment type="caution">
    <text evidence="2">The sequence shown here is derived from an EMBL/GenBank/DDBJ whole genome shotgun (WGS) entry which is preliminary data.</text>
</comment>
<dbReference type="Gene3D" id="3.90.550.10">
    <property type="entry name" value="Spore Coat Polysaccharide Biosynthesis Protein SpsA, Chain A"/>
    <property type="match status" value="1"/>
</dbReference>
<dbReference type="SUPFAM" id="SSF53448">
    <property type="entry name" value="Nucleotide-diphospho-sugar transferases"/>
    <property type="match status" value="1"/>
</dbReference>
<evidence type="ECO:0000259" key="1">
    <source>
        <dbReference type="Pfam" id="PF00535"/>
    </source>
</evidence>
<dbReference type="InterPro" id="IPR029044">
    <property type="entry name" value="Nucleotide-diphossugar_trans"/>
</dbReference>
<dbReference type="Proteomes" id="UP000076796">
    <property type="component" value="Unassembled WGS sequence"/>
</dbReference>
<dbReference type="OrthoDB" id="9815923at2"/>
<dbReference type="RefSeq" id="WP_063480098.1">
    <property type="nucleotide sequence ID" value="NZ_CP147845.1"/>
</dbReference>
<dbReference type="PANTHER" id="PTHR43630">
    <property type="entry name" value="POLY-BETA-1,6-N-ACETYL-D-GLUCOSAMINE SYNTHASE"/>
    <property type="match status" value="1"/>
</dbReference>
<dbReference type="Gene3D" id="1.25.40.10">
    <property type="entry name" value="Tetratricopeptide repeat domain"/>
    <property type="match status" value="1"/>
</dbReference>
<dbReference type="SUPFAM" id="SSF48452">
    <property type="entry name" value="TPR-like"/>
    <property type="match status" value="1"/>
</dbReference>
<organism evidence="2 3">
    <name type="scientific">Paenibacillus glucanolyticus</name>
    <dbReference type="NCBI Taxonomy" id="59843"/>
    <lineage>
        <taxon>Bacteria</taxon>
        <taxon>Bacillati</taxon>
        <taxon>Bacillota</taxon>
        <taxon>Bacilli</taxon>
        <taxon>Bacillales</taxon>
        <taxon>Paenibacillaceae</taxon>
        <taxon>Paenibacillus</taxon>
    </lineage>
</organism>
<reference evidence="2" key="1">
    <citation type="journal article" date="2016" name="Genome Announc.">
        <title>Draft genomes of two strains of Paenibacillus glucanolyticus with capability to degrade lignocellulose.</title>
        <authorList>
            <person name="Mathews S.L."/>
            <person name="Pawlak J."/>
            <person name="Grunden A.M."/>
        </authorList>
    </citation>
    <scope>NUCLEOTIDE SEQUENCE [LARGE SCALE GENOMIC DNA]</scope>
    <source>
        <strain evidence="2">SLM1</strain>
    </source>
</reference>